<evidence type="ECO:0000256" key="8">
    <source>
        <dbReference type="ARBA" id="ARBA00022989"/>
    </source>
</evidence>
<dbReference type="GO" id="GO:0000155">
    <property type="term" value="F:phosphorelay sensor kinase activity"/>
    <property type="evidence" value="ECO:0007669"/>
    <property type="project" value="InterPro"/>
</dbReference>
<feature type="non-terminal residue" evidence="11">
    <location>
        <position position="162"/>
    </location>
</feature>
<dbReference type="PANTHER" id="PTHR45436">
    <property type="entry name" value="SENSOR HISTIDINE KINASE YKOH"/>
    <property type="match status" value="1"/>
</dbReference>
<keyword evidence="6" id="KW-0812">Transmembrane</keyword>
<keyword evidence="7 11" id="KW-0418">Kinase</keyword>
<dbReference type="SUPFAM" id="SSF47384">
    <property type="entry name" value="Homodimeric domain of signal transducing histidine kinase"/>
    <property type="match status" value="1"/>
</dbReference>
<comment type="subcellular location">
    <subcellularLocation>
        <location evidence="2">Cell membrane</location>
    </subcellularLocation>
</comment>
<dbReference type="InterPro" id="IPR003661">
    <property type="entry name" value="HisK_dim/P_dom"/>
</dbReference>
<keyword evidence="4" id="KW-0597">Phosphoprotein</keyword>
<dbReference type="SMART" id="SM00388">
    <property type="entry name" value="HisKA"/>
    <property type="match status" value="1"/>
</dbReference>
<evidence type="ECO:0000256" key="9">
    <source>
        <dbReference type="ARBA" id="ARBA00023012"/>
    </source>
</evidence>
<dbReference type="SMART" id="SM00304">
    <property type="entry name" value="HAMP"/>
    <property type="match status" value="1"/>
</dbReference>
<dbReference type="InterPro" id="IPR003660">
    <property type="entry name" value="HAMP_dom"/>
</dbReference>
<dbReference type="SUPFAM" id="SSF158472">
    <property type="entry name" value="HAMP domain-like"/>
    <property type="match status" value="1"/>
</dbReference>
<keyword evidence="8" id="KW-1133">Transmembrane helix</keyword>
<evidence type="ECO:0000259" key="10">
    <source>
        <dbReference type="PROSITE" id="PS50885"/>
    </source>
</evidence>
<evidence type="ECO:0000313" key="11">
    <source>
        <dbReference type="EMBL" id="HAN23043.1"/>
    </source>
</evidence>
<sequence length="162" mass="18319">MSWFLTGRLLAPLRRLQETAEAVTLGHFGDRVETDGDDEIADFTRTVNSMFDRLEASVDTQRQLLDDVRHELKTPLTIMRGHLEMMNPRDPLDVEGVRQLGLSELDRMTQLVDDIDLLASAEDSDQFQRQDIDVFDLTLRVGGLVTAIPDHLWVVTDRGSGV</sequence>
<dbReference type="GO" id="GO:0005886">
    <property type="term" value="C:plasma membrane"/>
    <property type="evidence" value="ECO:0007669"/>
    <property type="project" value="UniProtKB-SubCell"/>
</dbReference>
<dbReference type="Pfam" id="PF00512">
    <property type="entry name" value="HisKA"/>
    <property type="match status" value="1"/>
</dbReference>
<evidence type="ECO:0000256" key="6">
    <source>
        <dbReference type="ARBA" id="ARBA00022692"/>
    </source>
</evidence>
<dbReference type="InterPro" id="IPR050428">
    <property type="entry name" value="TCS_sensor_his_kinase"/>
</dbReference>
<dbReference type="Gene3D" id="1.10.8.500">
    <property type="entry name" value="HAMP domain in histidine kinase"/>
    <property type="match status" value="1"/>
</dbReference>
<feature type="domain" description="HAMP" evidence="10">
    <location>
        <begin position="7"/>
        <end position="59"/>
    </location>
</feature>
<evidence type="ECO:0000256" key="2">
    <source>
        <dbReference type="ARBA" id="ARBA00004236"/>
    </source>
</evidence>
<dbReference type="EC" id="2.7.13.3" evidence="3"/>
<dbReference type="PROSITE" id="PS50885">
    <property type="entry name" value="HAMP"/>
    <property type="match status" value="1"/>
</dbReference>
<evidence type="ECO:0000256" key="5">
    <source>
        <dbReference type="ARBA" id="ARBA00022679"/>
    </source>
</evidence>
<evidence type="ECO:0000256" key="1">
    <source>
        <dbReference type="ARBA" id="ARBA00000085"/>
    </source>
</evidence>
<dbReference type="CDD" id="cd00082">
    <property type="entry name" value="HisKA"/>
    <property type="match status" value="1"/>
</dbReference>
<comment type="caution">
    <text evidence="11">The sequence shown here is derived from an EMBL/GenBank/DDBJ whole genome shotgun (WGS) entry which is preliminary data.</text>
</comment>
<evidence type="ECO:0000256" key="4">
    <source>
        <dbReference type="ARBA" id="ARBA00022553"/>
    </source>
</evidence>
<keyword evidence="5" id="KW-0808">Transferase</keyword>
<dbReference type="InterPro" id="IPR036097">
    <property type="entry name" value="HisK_dim/P_sf"/>
</dbReference>
<gene>
    <name evidence="11" type="ORF">DCP95_00520</name>
</gene>
<evidence type="ECO:0000256" key="7">
    <source>
        <dbReference type="ARBA" id="ARBA00022777"/>
    </source>
</evidence>
<proteinExistence type="predicted"/>
<accession>A0A3C1K9B6</accession>
<dbReference type="Gene3D" id="1.10.287.130">
    <property type="match status" value="1"/>
</dbReference>
<reference evidence="11 12" key="1">
    <citation type="journal article" date="2018" name="Nat. Biotechnol.">
        <title>A standardized bacterial taxonomy based on genome phylogeny substantially revises the tree of life.</title>
        <authorList>
            <person name="Parks D.H."/>
            <person name="Chuvochina M."/>
            <person name="Waite D.W."/>
            <person name="Rinke C."/>
            <person name="Skarshewski A."/>
            <person name="Chaumeil P.A."/>
            <person name="Hugenholtz P."/>
        </authorList>
    </citation>
    <scope>NUCLEOTIDE SEQUENCE [LARGE SCALE GENOMIC DNA]</scope>
    <source>
        <strain evidence="11">UBA9152</strain>
    </source>
</reference>
<dbReference type="CDD" id="cd06225">
    <property type="entry name" value="HAMP"/>
    <property type="match status" value="1"/>
</dbReference>
<dbReference type="AlphaFoldDB" id="A0A3C1K9B6"/>
<dbReference type="PANTHER" id="PTHR45436:SF5">
    <property type="entry name" value="SENSOR HISTIDINE KINASE TRCS"/>
    <property type="match status" value="1"/>
</dbReference>
<dbReference type="Proteomes" id="UP000257479">
    <property type="component" value="Unassembled WGS sequence"/>
</dbReference>
<organism evidence="11 12">
    <name type="scientific">Microbacterium ginsengisoli</name>
    <dbReference type="NCBI Taxonomy" id="400772"/>
    <lineage>
        <taxon>Bacteria</taxon>
        <taxon>Bacillati</taxon>
        <taxon>Actinomycetota</taxon>
        <taxon>Actinomycetes</taxon>
        <taxon>Micrococcales</taxon>
        <taxon>Microbacteriaceae</taxon>
        <taxon>Microbacterium</taxon>
    </lineage>
</organism>
<protein>
    <recommendedName>
        <fullName evidence="3">histidine kinase</fullName>
        <ecNumber evidence="3">2.7.13.3</ecNumber>
    </recommendedName>
</protein>
<keyword evidence="9" id="KW-0902">Two-component regulatory system</keyword>
<comment type="catalytic activity">
    <reaction evidence="1">
        <text>ATP + protein L-histidine = ADP + protein N-phospho-L-histidine.</text>
        <dbReference type="EC" id="2.7.13.3"/>
    </reaction>
</comment>
<dbReference type="EMBL" id="DMNG01000005">
    <property type="protein sequence ID" value="HAN23043.1"/>
    <property type="molecule type" value="Genomic_DNA"/>
</dbReference>
<keyword evidence="8" id="KW-0472">Membrane</keyword>
<dbReference type="Pfam" id="PF00672">
    <property type="entry name" value="HAMP"/>
    <property type="match status" value="1"/>
</dbReference>
<evidence type="ECO:0000256" key="3">
    <source>
        <dbReference type="ARBA" id="ARBA00012438"/>
    </source>
</evidence>
<name>A0A3C1K9B6_9MICO</name>
<evidence type="ECO:0000313" key="12">
    <source>
        <dbReference type="Proteomes" id="UP000257479"/>
    </source>
</evidence>